<protein>
    <submittedName>
        <fullName evidence="1">Amidohydrolase</fullName>
    </submittedName>
</protein>
<dbReference type="OrthoDB" id="1633187at2"/>
<dbReference type="eggNOG" id="COG1473">
    <property type="taxonomic scope" value="Bacteria"/>
</dbReference>
<dbReference type="HOGENOM" id="CLU_023257_0_1_9"/>
<keyword evidence="2" id="KW-1185">Reference proteome</keyword>
<name>E2ZBA9_9FIRM</name>
<dbReference type="Gene3D" id="3.30.70.360">
    <property type="match status" value="1"/>
</dbReference>
<dbReference type="EMBL" id="AECS01000021">
    <property type="protein sequence ID" value="EFQ04435.1"/>
    <property type="molecule type" value="Genomic_DNA"/>
</dbReference>
<keyword evidence="1" id="KW-0378">Hydrolase</keyword>
<sequence>MPEVFPMTATSVTFSIRTAVRKVMPYMMEMREYFHARPETSGNEFDTCKTIFRELSLLGAEDIRIIAGTGVTALIRGALPGPTVLLRAKTDAVALDENNDLPYASLVSGVMHASGHDGLIANLLGLAKILTSHNDQLHGTVRLVFEPDTETGGCLDKMIDSGILSNPSVDYVLDMQLDGSLKGGYLGLATGPLFASRDDFRLAIHGKSGRPYAVSTDENAFTTAIKFMHEAVTQVDALPNNKASLSFSFDSNSGNLTVLPACISISGTLRTYDSQIRDNLLQKLHSLYPNGHLSVISRSDAGENDAQLCKQAYQVLAEYGTDRFTCLPMNPGFHSDDITRLASKCPTLSVFAGINRDTPVYDGSPDFIWDTVMLKYTCEALATLVYYLPLYR</sequence>
<reference evidence="1 2" key="1">
    <citation type="submission" date="2010-08" db="EMBL/GenBank/DDBJ databases">
        <authorList>
            <person name="Weinstock G."/>
            <person name="Sodergren E."/>
            <person name="Clifton S."/>
            <person name="Fulton L."/>
            <person name="Fulton B."/>
            <person name="Courtney L."/>
            <person name="Fronick C."/>
            <person name="Harrison M."/>
            <person name="Strong C."/>
            <person name="Farmer C."/>
            <person name="Delahaunty K."/>
            <person name="Markovic C."/>
            <person name="Hall O."/>
            <person name="Minx P."/>
            <person name="Tomlinson C."/>
            <person name="Mitreva M."/>
            <person name="Hou S."/>
            <person name="Chen J."/>
            <person name="Wollam A."/>
            <person name="Pepin K.H."/>
            <person name="Johnson M."/>
            <person name="Bhonagiri V."/>
            <person name="Zhang X."/>
            <person name="Suruliraj S."/>
            <person name="Warren W."/>
            <person name="Chinwalla A."/>
            <person name="Mardis E.R."/>
            <person name="Wilson R.K."/>
        </authorList>
    </citation>
    <scope>NUCLEOTIDE SEQUENCE [LARGE SCALE GENOMIC DNA]</scope>
    <source>
        <strain evidence="1 2">F0359</strain>
    </source>
</reference>
<organism evidence="1 2">
    <name type="scientific">Megasphaera micronuciformis F0359</name>
    <dbReference type="NCBI Taxonomy" id="706434"/>
    <lineage>
        <taxon>Bacteria</taxon>
        <taxon>Bacillati</taxon>
        <taxon>Bacillota</taxon>
        <taxon>Negativicutes</taxon>
        <taxon>Veillonellales</taxon>
        <taxon>Veillonellaceae</taxon>
        <taxon>Megasphaera</taxon>
    </lineage>
</organism>
<dbReference type="PANTHER" id="PTHR11014">
    <property type="entry name" value="PEPTIDASE M20 FAMILY MEMBER"/>
    <property type="match status" value="1"/>
</dbReference>
<dbReference type="STRING" id="706434.HMPREF9429_00736"/>
<dbReference type="Proteomes" id="UP000003195">
    <property type="component" value="Unassembled WGS sequence"/>
</dbReference>
<accession>E2ZBA9</accession>
<dbReference type="InterPro" id="IPR002933">
    <property type="entry name" value="Peptidase_M20"/>
</dbReference>
<dbReference type="GO" id="GO:0016787">
    <property type="term" value="F:hydrolase activity"/>
    <property type="evidence" value="ECO:0007669"/>
    <property type="project" value="UniProtKB-KW"/>
</dbReference>
<dbReference type="PANTHER" id="PTHR11014:SF63">
    <property type="entry name" value="METALLOPEPTIDASE, PUTATIVE (AFU_ORTHOLOGUE AFUA_6G09600)-RELATED"/>
    <property type="match status" value="1"/>
</dbReference>
<evidence type="ECO:0000313" key="2">
    <source>
        <dbReference type="Proteomes" id="UP000003195"/>
    </source>
</evidence>
<dbReference type="InterPro" id="IPR017439">
    <property type="entry name" value="Amidohydrolase"/>
</dbReference>
<dbReference type="Pfam" id="PF01546">
    <property type="entry name" value="Peptidase_M20"/>
    <property type="match status" value="1"/>
</dbReference>
<dbReference type="Gene3D" id="3.40.630.10">
    <property type="entry name" value="Zn peptidases"/>
    <property type="match status" value="1"/>
</dbReference>
<proteinExistence type="predicted"/>
<dbReference type="SUPFAM" id="SSF53187">
    <property type="entry name" value="Zn-dependent exopeptidases"/>
    <property type="match status" value="1"/>
</dbReference>
<comment type="caution">
    <text evidence="1">The sequence shown here is derived from an EMBL/GenBank/DDBJ whole genome shotgun (WGS) entry which is preliminary data.</text>
</comment>
<dbReference type="AlphaFoldDB" id="E2ZBA9"/>
<evidence type="ECO:0000313" key="1">
    <source>
        <dbReference type="EMBL" id="EFQ04435.1"/>
    </source>
</evidence>
<gene>
    <name evidence="1" type="ORF">HMPREF9429_00736</name>
</gene>